<keyword evidence="3" id="KW-0472">Membrane</keyword>
<dbReference type="Gene3D" id="1.10.287.950">
    <property type="entry name" value="Methyl-accepting chemotaxis protein"/>
    <property type="match status" value="1"/>
</dbReference>
<gene>
    <name evidence="6" type="ORF">MNBD_GAMMA19-451</name>
</gene>
<dbReference type="InterPro" id="IPR004089">
    <property type="entry name" value="MCPsignal_dom"/>
</dbReference>
<comment type="similarity">
    <text evidence="2">Belongs to the methyl-accepting chemotaxis (MCP) protein family.</text>
</comment>
<feature type="transmembrane region" description="Helical" evidence="3">
    <location>
        <begin position="12"/>
        <end position="31"/>
    </location>
</feature>
<dbReference type="GO" id="GO:0004888">
    <property type="term" value="F:transmembrane signaling receptor activity"/>
    <property type="evidence" value="ECO:0007669"/>
    <property type="project" value="InterPro"/>
</dbReference>
<reference evidence="6" key="1">
    <citation type="submission" date="2018-06" db="EMBL/GenBank/DDBJ databases">
        <authorList>
            <person name="Zhirakovskaya E."/>
        </authorList>
    </citation>
    <scope>NUCLEOTIDE SEQUENCE</scope>
</reference>
<accession>A0A3B1ANN6</accession>
<dbReference type="PROSITE" id="PS50885">
    <property type="entry name" value="HAMP"/>
    <property type="match status" value="1"/>
</dbReference>
<evidence type="ECO:0008006" key="7">
    <source>
        <dbReference type="Google" id="ProtNLM"/>
    </source>
</evidence>
<dbReference type="InterPro" id="IPR004090">
    <property type="entry name" value="Chemotax_Me-accpt_rcpt"/>
</dbReference>
<keyword evidence="3" id="KW-1133">Transmembrane helix</keyword>
<dbReference type="PANTHER" id="PTHR32089">
    <property type="entry name" value="METHYL-ACCEPTING CHEMOTAXIS PROTEIN MCPB"/>
    <property type="match status" value="1"/>
</dbReference>
<dbReference type="GO" id="GO:0007165">
    <property type="term" value="P:signal transduction"/>
    <property type="evidence" value="ECO:0007669"/>
    <property type="project" value="UniProtKB-KW"/>
</dbReference>
<evidence type="ECO:0000256" key="2">
    <source>
        <dbReference type="ARBA" id="ARBA00029447"/>
    </source>
</evidence>
<dbReference type="Pfam" id="PF00015">
    <property type="entry name" value="MCPsignal"/>
    <property type="match status" value="1"/>
</dbReference>
<dbReference type="PROSITE" id="PS50111">
    <property type="entry name" value="CHEMOTAXIS_TRANSDUC_2"/>
    <property type="match status" value="1"/>
</dbReference>
<dbReference type="PRINTS" id="PR00260">
    <property type="entry name" value="CHEMTRNSDUCR"/>
</dbReference>
<dbReference type="Gene3D" id="6.10.340.10">
    <property type="match status" value="1"/>
</dbReference>
<feature type="domain" description="Methyl-accepting transducer" evidence="4">
    <location>
        <begin position="145"/>
        <end position="288"/>
    </location>
</feature>
<evidence type="ECO:0000313" key="6">
    <source>
        <dbReference type="EMBL" id="VAX01494.1"/>
    </source>
</evidence>
<dbReference type="CDD" id="cd06225">
    <property type="entry name" value="HAMP"/>
    <property type="match status" value="1"/>
</dbReference>
<feature type="non-terminal residue" evidence="6">
    <location>
        <position position="288"/>
    </location>
</feature>
<organism evidence="6">
    <name type="scientific">hydrothermal vent metagenome</name>
    <dbReference type="NCBI Taxonomy" id="652676"/>
    <lineage>
        <taxon>unclassified sequences</taxon>
        <taxon>metagenomes</taxon>
        <taxon>ecological metagenomes</taxon>
    </lineage>
</organism>
<dbReference type="SMART" id="SM00304">
    <property type="entry name" value="HAMP"/>
    <property type="match status" value="1"/>
</dbReference>
<dbReference type="InterPro" id="IPR003660">
    <property type="entry name" value="HAMP_dom"/>
</dbReference>
<protein>
    <recommendedName>
        <fullName evidence="7">Methyl-accepting chemotaxis protein</fullName>
    </recommendedName>
</protein>
<keyword evidence="1" id="KW-0807">Transducer</keyword>
<name>A0A3B1ANN6_9ZZZZ</name>
<keyword evidence="3" id="KW-0812">Transmembrane</keyword>
<dbReference type="EMBL" id="UOFV01000255">
    <property type="protein sequence ID" value="VAX01494.1"/>
    <property type="molecule type" value="Genomic_DNA"/>
</dbReference>
<dbReference type="Pfam" id="PF00672">
    <property type="entry name" value="HAMP"/>
    <property type="match status" value="1"/>
</dbReference>
<proteinExistence type="inferred from homology"/>
<evidence type="ECO:0000256" key="1">
    <source>
        <dbReference type="ARBA" id="ARBA00023224"/>
    </source>
</evidence>
<evidence type="ECO:0000259" key="5">
    <source>
        <dbReference type="PROSITE" id="PS50885"/>
    </source>
</evidence>
<dbReference type="GO" id="GO:0006935">
    <property type="term" value="P:chemotaxis"/>
    <property type="evidence" value="ECO:0007669"/>
    <property type="project" value="InterPro"/>
</dbReference>
<feature type="domain" description="HAMP" evidence="5">
    <location>
        <begin position="88"/>
        <end position="140"/>
    </location>
</feature>
<evidence type="ECO:0000259" key="4">
    <source>
        <dbReference type="PROSITE" id="PS50111"/>
    </source>
</evidence>
<dbReference type="GO" id="GO:0016020">
    <property type="term" value="C:membrane"/>
    <property type="evidence" value="ECO:0007669"/>
    <property type="project" value="InterPro"/>
</dbReference>
<sequence>MTSWFSTLSVRWRLQISLFLVAVVMIIVVRWDGYQQLLQLVEVARQSGVMPDVSAQLEAGLAAYITNALWRSALELAVLFLVISIIAKRFVAPIESLSKAAKSIGRGDLRQKVEFTANDEIGVLAGSFNTMLGGLKEIVHSVDTTSAQLEQSAYQVATISHEISEVSQSENAVTEGMIQDATVLIEVAESVQQMAREAIERATIANQGAQEGIAYVGDNVAGMDETVADVTHASRQVAELKDAAQQIYEIIGTIRGIAEQTNLLALNAAIEAARAGDSGRGFAVVADE</sequence>
<dbReference type="SUPFAM" id="SSF58104">
    <property type="entry name" value="Methyl-accepting chemotaxis protein (MCP) signaling domain"/>
    <property type="match status" value="1"/>
</dbReference>
<dbReference type="PANTHER" id="PTHR32089:SF112">
    <property type="entry name" value="LYSOZYME-LIKE PROTEIN-RELATED"/>
    <property type="match status" value="1"/>
</dbReference>
<evidence type="ECO:0000256" key="3">
    <source>
        <dbReference type="SAM" id="Phobius"/>
    </source>
</evidence>
<dbReference type="AlphaFoldDB" id="A0A3B1ANN6"/>